<accession>A0ABW3ZPJ0</accession>
<comment type="caution">
    <text evidence="1">The sequence shown here is derived from an EMBL/GenBank/DDBJ whole genome shotgun (WGS) entry which is preliminary data.</text>
</comment>
<gene>
    <name evidence="1" type="ORF">ACFQ4A_00470</name>
</gene>
<sequence length="60" mass="7248">METQLTRIFQRMEDHAEKGISRIEKQMKTFDDDMQDWNKEFLSGIATFEDVMAKFKKIME</sequence>
<dbReference type="RefSeq" id="WP_382396861.1">
    <property type="nucleotide sequence ID" value="NZ_JBHTNH010000001.1"/>
</dbReference>
<reference evidence="2" key="1">
    <citation type="journal article" date="2019" name="Int. J. Syst. Evol. Microbiol.">
        <title>The Global Catalogue of Microorganisms (GCM) 10K type strain sequencing project: providing services to taxonomists for standard genome sequencing and annotation.</title>
        <authorList>
            <consortium name="The Broad Institute Genomics Platform"/>
            <consortium name="The Broad Institute Genome Sequencing Center for Infectious Disease"/>
            <person name="Wu L."/>
            <person name="Ma J."/>
        </authorList>
    </citation>
    <scope>NUCLEOTIDE SEQUENCE [LARGE SCALE GENOMIC DNA]</scope>
    <source>
        <strain evidence="2">CCUG 54822</strain>
    </source>
</reference>
<proteinExistence type="predicted"/>
<keyword evidence="2" id="KW-1185">Reference proteome</keyword>
<evidence type="ECO:0008006" key="3">
    <source>
        <dbReference type="Google" id="ProtNLM"/>
    </source>
</evidence>
<name>A0ABW3ZPJ0_9BACI</name>
<dbReference type="Proteomes" id="UP001597178">
    <property type="component" value="Unassembled WGS sequence"/>
</dbReference>
<protein>
    <recommendedName>
        <fullName evidence="3">LXG domain-containing protein</fullName>
    </recommendedName>
</protein>
<organism evidence="1 2">
    <name type="scientific">Lentibacillus salinarum</name>
    <dbReference type="NCBI Taxonomy" id="446820"/>
    <lineage>
        <taxon>Bacteria</taxon>
        <taxon>Bacillati</taxon>
        <taxon>Bacillota</taxon>
        <taxon>Bacilli</taxon>
        <taxon>Bacillales</taxon>
        <taxon>Bacillaceae</taxon>
        <taxon>Lentibacillus</taxon>
    </lineage>
</organism>
<evidence type="ECO:0000313" key="2">
    <source>
        <dbReference type="Proteomes" id="UP001597178"/>
    </source>
</evidence>
<evidence type="ECO:0000313" key="1">
    <source>
        <dbReference type="EMBL" id="MFD1360144.1"/>
    </source>
</evidence>
<dbReference type="EMBL" id="JBHTNH010000001">
    <property type="protein sequence ID" value="MFD1360144.1"/>
    <property type="molecule type" value="Genomic_DNA"/>
</dbReference>